<keyword evidence="6" id="KW-0675">Receptor</keyword>
<comment type="caution">
    <text evidence="6">The sequence shown here is derived from an EMBL/GenBank/DDBJ whole genome shotgun (WGS) entry which is preliminary data.</text>
</comment>
<dbReference type="SUPFAM" id="SSF57184">
    <property type="entry name" value="Growth factor receptor domain"/>
    <property type="match status" value="1"/>
</dbReference>
<dbReference type="Pfam" id="PF00058">
    <property type="entry name" value="Ldl_recept_b"/>
    <property type="match status" value="2"/>
</dbReference>
<evidence type="ECO:0000313" key="7">
    <source>
        <dbReference type="Proteomes" id="UP001152795"/>
    </source>
</evidence>
<organism evidence="6 7">
    <name type="scientific">Paramuricea clavata</name>
    <name type="common">Red gorgonian</name>
    <name type="synonym">Violescent sea-whip</name>
    <dbReference type="NCBI Taxonomy" id="317549"/>
    <lineage>
        <taxon>Eukaryota</taxon>
        <taxon>Metazoa</taxon>
        <taxon>Cnidaria</taxon>
        <taxon>Anthozoa</taxon>
        <taxon>Octocorallia</taxon>
        <taxon>Malacalcyonacea</taxon>
        <taxon>Plexauridae</taxon>
        <taxon>Paramuricea</taxon>
    </lineage>
</organism>
<gene>
    <name evidence="6" type="ORF">PACLA_8A043361</name>
</gene>
<dbReference type="FunFam" id="2.120.10.30:FF:000241">
    <property type="entry name" value="Low-density lipoprotein receptor-related protein 6"/>
    <property type="match status" value="1"/>
</dbReference>
<dbReference type="EMBL" id="CACRXK020009782">
    <property type="protein sequence ID" value="CAB4017951.1"/>
    <property type="molecule type" value="Genomic_DNA"/>
</dbReference>
<reference evidence="6" key="1">
    <citation type="submission" date="2020-04" db="EMBL/GenBank/DDBJ databases">
        <authorList>
            <person name="Alioto T."/>
            <person name="Alioto T."/>
            <person name="Gomez Garrido J."/>
        </authorList>
    </citation>
    <scope>NUCLEOTIDE SEQUENCE</scope>
    <source>
        <strain evidence="6">A484AB</strain>
    </source>
</reference>
<protein>
    <submittedName>
        <fullName evidence="6">Low-density lipo receptor-related 5</fullName>
    </submittedName>
</protein>
<accession>A0A7D9IWQ4</accession>
<evidence type="ECO:0000313" key="6">
    <source>
        <dbReference type="EMBL" id="CAB4017951.1"/>
    </source>
</evidence>
<evidence type="ECO:0000256" key="4">
    <source>
        <dbReference type="ARBA" id="ARBA00023157"/>
    </source>
</evidence>
<dbReference type="SMART" id="SM00181">
    <property type="entry name" value="EGF"/>
    <property type="match status" value="3"/>
</dbReference>
<keyword evidence="4" id="KW-1015">Disulfide bond</keyword>
<evidence type="ECO:0000256" key="3">
    <source>
        <dbReference type="ARBA" id="ARBA00022737"/>
    </source>
</evidence>
<dbReference type="PANTHER" id="PTHR46513">
    <property type="entry name" value="VITELLOGENIN RECEPTOR-LIKE PROTEIN-RELATED-RELATED"/>
    <property type="match status" value="1"/>
</dbReference>
<dbReference type="SUPFAM" id="SSF63825">
    <property type="entry name" value="YWTD domain"/>
    <property type="match status" value="1"/>
</dbReference>
<dbReference type="InterPro" id="IPR050778">
    <property type="entry name" value="Cueball_EGF_LRP_Nidogen"/>
</dbReference>
<evidence type="ECO:0000256" key="5">
    <source>
        <dbReference type="ARBA" id="ARBA00023180"/>
    </source>
</evidence>
<dbReference type="SMART" id="SM00135">
    <property type="entry name" value="LY"/>
    <property type="match status" value="2"/>
</dbReference>
<name>A0A7D9IWQ4_PARCT</name>
<keyword evidence="1" id="KW-0245">EGF-like domain</keyword>
<dbReference type="Gene3D" id="2.10.25.10">
    <property type="entry name" value="Laminin"/>
    <property type="match status" value="2"/>
</dbReference>
<keyword evidence="3" id="KW-0677">Repeat</keyword>
<dbReference type="Proteomes" id="UP001152795">
    <property type="component" value="Unassembled WGS sequence"/>
</dbReference>
<keyword evidence="2" id="KW-0732">Signal</keyword>
<keyword evidence="7" id="KW-1185">Reference proteome</keyword>
<dbReference type="PROSITE" id="PS51120">
    <property type="entry name" value="LDLRB"/>
    <property type="match status" value="2"/>
</dbReference>
<dbReference type="InterPro" id="IPR011042">
    <property type="entry name" value="6-blade_b-propeller_TolB-like"/>
</dbReference>
<dbReference type="InterPro" id="IPR000033">
    <property type="entry name" value="LDLR_classB_rpt"/>
</dbReference>
<dbReference type="PANTHER" id="PTHR46513:SF41">
    <property type="entry name" value="LOW-DENSITY LIPOPROTEIN RECEPTOR-RELATED PROTEIN"/>
    <property type="match status" value="1"/>
</dbReference>
<dbReference type="Pfam" id="PF14670">
    <property type="entry name" value="FXa_inhibition"/>
    <property type="match status" value="3"/>
</dbReference>
<proteinExistence type="predicted"/>
<dbReference type="OrthoDB" id="10066840at2759"/>
<keyword evidence="5" id="KW-0325">Glycoprotein</keyword>
<dbReference type="Gene3D" id="2.120.10.30">
    <property type="entry name" value="TolB, C-terminal domain"/>
    <property type="match status" value="1"/>
</dbReference>
<dbReference type="AlphaFoldDB" id="A0A7D9IWQ4"/>
<sequence length="264" mass="28751">MFWSRWGKKPRIVRASMDGTGRKNVITTDVKRPKSLAVDFKDPRLFWLDAFKDYSRLESSNLDGKNRKKIISSSLRRPFSITLYGDRVFWTDRKKLSIESCNKKTGLEKWLVKDKIKKIMDLQAFEAERQPDVKNSCAIDNGGCSDLCFLAAGGNHTCACPTGIVLLDDGKTCEDVKNSCAIDNGGCSDLCLLAAGGNHTCACPTGIVLLDDGKTCEDVKNSCAIDNGGCSDFCLLAAGGNHTCTCPTGIVLLDDGKTCEDGKQ</sequence>
<evidence type="ECO:0000256" key="1">
    <source>
        <dbReference type="ARBA" id="ARBA00022536"/>
    </source>
</evidence>
<evidence type="ECO:0000256" key="2">
    <source>
        <dbReference type="ARBA" id="ARBA00022729"/>
    </source>
</evidence>
<dbReference type="InterPro" id="IPR009030">
    <property type="entry name" value="Growth_fac_rcpt_cys_sf"/>
</dbReference>
<dbReference type="InterPro" id="IPR000742">
    <property type="entry name" value="EGF"/>
</dbReference>